<keyword evidence="3" id="KW-0779">Telomere</keyword>
<evidence type="ECO:0000313" key="6">
    <source>
        <dbReference type="EMBL" id="KDP25990.1"/>
    </source>
</evidence>
<dbReference type="Pfam" id="PF02765">
    <property type="entry name" value="POT1"/>
    <property type="match status" value="1"/>
</dbReference>
<comment type="subcellular location">
    <subcellularLocation>
        <location evidence="1">Chromosome</location>
        <location evidence="1">Telomere</location>
    </subcellularLocation>
</comment>
<reference evidence="6 7" key="1">
    <citation type="journal article" date="2014" name="PLoS ONE">
        <title>Global Analysis of Gene Expression Profiles in Physic Nut (Jatropha curcas L.) Seedlings Exposed to Salt Stress.</title>
        <authorList>
            <person name="Zhang L."/>
            <person name="Zhang C."/>
            <person name="Wu P."/>
            <person name="Chen Y."/>
            <person name="Li M."/>
            <person name="Jiang H."/>
            <person name="Wu G."/>
        </authorList>
    </citation>
    <scope>NUCLEOTIDE SEQUENCE [LARGE SCALE GENOMIC DNA]</scope>
    <source>
        <strain evidence="7">cv. GZQX0401</strain>
        <tissue evidence="6">Young leaves</tissue>
    </source>
</reference>
<dbReference type="SMART" id="SM00976">
    <property type="entry name" value="Telo_bind"/>
    <property type="match status" value="1"/>
</dbReference>
<dbReference type="GO" id="GO:0010521">
    <property type="term" value="F:telomerase inhibitor activity"/>
    <property type="evidence" value="ECO:0007669"/>
    <property type="project" value="TreeGrafter"/>
</dbReference>
<dbReference type="SUPFAM" id="SSF50249">
    <property type="entry name" value="Nucleic acid-binding proteins"/>
    <property type="match status" value="2"/>
</dbReference>
<dbReference type="InterPro" id="IPR028389">
    <property type="entry name" value="POT1"/>
</dbReference>
<dbReference type="InterPro" id="IPR012340">
    <property type="entry name" value="NA-bd_OB-fold"/>
</dbReference>
<proteinExistence type="predicted"/>
<dbReference type="Proteomes" id="UP000027138">
    <property type="component" value="Unassembled WGS sequence"/>
</dbReference>
<dbReference type="InterPro" id="IPR057620">
    <property type="entry name" value="POT1A/B-like_OB"/>
</dbReference>
<dbReference type="GO" id="GO:0016233">
    <property type="term" value="P:telomere capping"/>
    <property type="evidence" value="ECO:0007669"/>
    <property type="project" value="TreeGrafter"/>
</dbReference>
<evidence type="ECO:0000259" key="5">
    <source>
        <dbReference type="SMART" id="SM00976"/>
    </source>
</evidence>
<keyword evidence="7" id="KW-1185">Reference proteome</keyword>
<dbReference type="Gene3D" id="2.40.50.140">
    <property type="entry name" value="Nucleic acid-binding proteins"/>
    <property type="match status" value="1"/>
</dbReference>
<dbReference type="GO" id="GO:0032210">
    <property type="term" value="P:regulation of telomere maintenance via telomerase"/>
    <property type="evidence" value="ECO:0007669"/>
    <property type="project" value="TreeGrafter"/>
</dbReference>
<sequence length="473" mass="54124">MEYRDEYKFLQIRDAIASINQKVSLIGAILEFGLPKKTRGTDWCCTLKIIDESYPKPGLSVNVFASSMEELPRISSLGDIIQLSRVVMKIHHGEVNAVFNKAFSSFALYEGKDKDGPNFLPYQHSLKYHPPNFLPYQHSLKYHPRGRDSKFIAGLRKWFTDLCLDEGPTSFTFLREMKEGERAHLLCKVLHVSEVSKQVWMAFVWDGTDCPPINIDSKMENEMDCPLPLQMEPVPLPRDLLCMFPTTGSILRVIIDKGNDKHVLHLLSIGKWVKFLSILCEVHVGLWRGVLTPLTKLRYISDDNCLVLGCQRSYNERLSSELGRIPYWCFPWCSTLTEVDYDHAPFVSLMDALACSKVTAKFKCVVRVVAAFPWQPEDFCAHLKTYGIRLTLEDPTARIHAFLFGEDGEKFFDGYPSIDVLRGKRNTLLGVAANEDAPRSPPWIQCCLKSYYLDRSDPWGSRHFRIFGTKHVN</sequence>
<dbReference type="AlphaFoldDB" id="A0A067K151"/>
<organism evidence="6 7">
    <name type="scientific">Jatropha curcas</name>
    <name type="common">Barbados nut</name>
    <dbReference type="NCBI Taxonomy" id="180498"/>
    <lineage>
        <taxon>Eukaryota</taxon>
        <taxon>Viridiplantae</taxon>
        <taxon>Streptophyta</taxon>
        <taxon>Embryophyta</taxon>
        <taxon>Tracheophyta</taxon>
        <taxon>Spermatophyta</taxon>
        <taxon>Magnoliopsida</taxon>
        <taxon>eudicotyledons</taxon>
        <taxon>Gunneridae</taxon>
        <taxon>Pentapetalae</taxon>
        <taxon>rosids</taxon>
        <taxon>fabids</taxon>
        <taxon>Malpighiales</taxon>
        <taxon>Euphorbiaceae</taxon>
        <taxon>Crotonoideae</taxon>
        <taxon>Jatropheae</taxon>
        <taxon>Jatropha</taxon>
    </lineage>
</organism>
<keyword evidence="4" id="KW-0238">DNA-binding</keyword>
<dbReference type="GO" id="GO:0000783">
    <property type="term" value="C:nuclear telomere cap complex"/>
    <property type="evidence" value="ECO:0007669"/>
    <property type="project" value="TreeGrafter"/>
</dbReference>
<gene>
    <name evidence="6" type="ORF">JCGZ_22720</name>
</gene>
<dbReference type="OrthoDB" id="2186770at2759"/>
<accession>A0A067K151</accession>
<evidence type="ECO:0000256" key="2">
    <source>
        <dbReference type="ARBA" id="ARBA00022454"/>
    </source>
</evidence>
<name>A0A067K151_JATCU</name>
<keyword evidence="2" id="KW-0158">Chromosome</keyword>
<dbReference type="PANTHER" id="PTHR14513:SF0">
    <property type="entry name" value="PROTECTION OF TELOMERES PROTEIN 1"/>
    <property type="match status" value="1"/>
</dbReference>
<evidence type="ECO:0000256" key="1">
    <source>
        <dbReference type="ARBA" id="ARBA00004574"/>
    </source>
</evidence>
<dbReference type="GO" id="GO:0098505">
    <property type="term" value="F:G-rich strand telomeric DNA binding"/>
    <property type="evidence" value="ECO:0007669"/>
    <property type="project" value="TreeGrafter"/>
</dbReference>
<evidence type="ECO:0000313" key="7">
    <source>
        <dbReference type="Proteomes" id="UP000027138"/>
    </source>
</evidence>
<dbReference type="EMBL" id="KK914941">
    <property type="protein sequence ID" value="KDP25990.1"/>
    <property type="molecule type" value="Genomic_DNA"/>
</dbReference>
<protein>
    <recommendedName>
        <fullName evidence="5">Telomeric single stranded DNA binding POT1/Cdc13 domain-containing protein</fullName>
    </recommendedName>
</protein>
<dbReference type="PANTHER" id="PTHR14513">
    <property type="entry name" value="PROTECTION OF TELOMERES 1"/>
    <property type="match status" value="1"/>
</dbReference>
<evidence type="ECO:0000256" key="4">
    <source>
        <dbReference type="ARBA" id="ARBA00023125"/>
    </source>
</evidence>
<dbReference type="InterPro" id="IPR011564">
    <property type="entry name" value="Telomer_end-bd_POT1/Cdc13"/>
</dbReference>
<evidence type="ECO:0000256" key="3">
    <source>
        <dbReference type="ARBA" id="ARBA00022895"/>
    </source>
</evidence>
<dbReference type="CDD" id="cd04497">
    <property type="entry name" value="hPOT1_OB1_like"/>
    <property type="match status" value="1"/>
</dbReference>
<feature type="domain" description="Telomeric single stranded DNA binding POT1/Cdc13" evidence="5">
    <location>
        <begin position="9"/>
        <end position="160"/>
    </location>
</feature>
<dbReference type="KEGG" id="jcu:105645319"/>
<dbReference type="Pfam" id="PF25507">
    <property type="entry name" value="OB_POT1A"/>
    <property type="match status" value="1"/>
</dbReference>